<evidence type="ECO:0000256" key="3">
    <source>
        <dbReference type="ARBA" id="ARBA00022723"/>
    </source>
</evidence>
<dbReference type="Proteomes" id="UP000885690">
    <property type="component" value="Unassembled WGS sequence"/>
</dbReference>
<evidence type="ECO:0000256" key="8">
    <source>
        <dbReference type="ARBA" id="ARBA00048543"/>
    </source>
</evidence>
<dbReference type="SUPFAM" id="SSF69055">
    <property type="entry name" value="1-deoxy-D-xylulose-5-phosphate reductoisomerase, C-terminal domain"/>
    <property type="match status" value="1"/>
</dbReference>
<dbReference type="GO" id="GO:0070402">
    <property type="term" value="F:NADPH binding"/>
    <property type="evidence" value="ECO:0007669"/>
    <property type="project" value="InterPro"/>
</dbReference>
<evidence type="ECO:0000256" key="9">
    <source>
        <dbReference type="HAMAP-Rule" id="MF_00183"/>
    </source>
</evidence>
<dbReference type="GO" id="GO:0030604">
    <property type="term" value="F:1-deoxy-D-xylulose-5-phosphate reductoisomerase activity"/>
    <property type="evidence" value="ECO:0007669"/>
    <property type="project" value="UniProtKB-UniRule"/>
</dbReference>
<feature type="binding site" evidence="9">
    <location>
        <position position="220"/>
    </location>
    <ligand>
        <name>Mn(2+)</name>
        <dbReference type="ChEBI" id="CHEBI:29035"/>
    </ligand>
</feature>
<dbReference type="InterPro" id="IPR036169">
    <property type="entry name" value="DXPR_C_sf"/>
</dbReference>
<feature type="binding site" evidence="9">
    <location>
        <position position="175"/>
    </location>
    <ligand>
        <name>1-deoxy-D-xylulose 5-phosphate</name>
        <dbReference type="ChEBI" id="CHEBI:57792"/>
    </ligand>
</feature>
<dbReference type="InterPro" id="IPR013512">
    <property type="entry name" value="DXP_reductoisomerase_N"/>
</dbReference>
<feature type="binding site" evidence="9">
    <location>
        <position position="151"/>
    </location>
    <ligand>
        <name>Mn(2+)</name>
        <dbReference type="ChEBI" id="CHEBI:29035"/>
    </ligand>
</feature>
<feature type="domain" description="1-deoxy-D-xylulose 5-phosphate reductoisomerase N-terminal" evidence="10">
    <location>
        <begin position="7"/>
        <end position="131"/>
    </location>
</feature>
<feature type="binding site" evidence="9">
    <location>
        <position position="16"/>
    </location>
    <ligand>
        <name>NADPH</name>
        <dbReference type="ChEBI" id="CHEBI:57783"/>
    </ligand>
</feature>
<dbReference type="EMBL" id="DQWS01000009">
    <property type="protein sequence ID" value="HDD52482.1"/>
    <property type="molecule type" value="Genomic_DNA"/>
</dbReference>
<comment type="function">
    <text evidence="9">Catalyzes the NADPH-dependent rearrangement and reduction of 1-deoxy-D-xylulose-5-phosphate (DXP) to 2-C-methyl-D-erythritol 4-phosphate (MEP).</text>
</comment>
<feature type="binding site" evidence="9">
    <location>
        <position position="14"/>
    </location>
    <ligand>
        <name>NADPH</name>
        <dbReference type="ChEBI" id="CHEBI:57783"/>
    </ligand>
</feature>
<keyword evidence="7 9" id="KW-0414">Isoprene biosynthesis</keyword>
<dbReference type="Pfam" id="PF13288">
    <property type="entry name" value="DXPR_C"/>
    <property type="match status" value="1"/>
</dbReference>
<dbReference type="Gene3D" id="1.10.1740.10">
    <property type="match status" value="1"/>
</dbReference>
<feature type="binding site" evidence="9">
    <location>
        <position position="150"/>
    </location>
    <ligand>
        <name>1-deoxy-D-xylulose 5-phosphate</name>
        <dbReference type="ChEBI" id="CHEBI:57792"/>
    </ligand>
</feature>
<comment type="caution">
    <text evidence="13">The sequence shown here is derived from an EMBL/GenBank/DDBJ whole genome shotgun (WGS) entry which is preliminary data.</text>
</comment>
<dbReference type="FunFam" id="3.40.50.720:FF:000045">
    <property type="entry name" value="1-deoxy-D-xylulose 5-phosphate reductoisomerase"/>
    <property type="match status" value="1"/>
</dbReference>
<dbReference type="NCBIfam" id="TIGR00243">
    <property type="entry name" value="Dxr"/>
    <property type="match status" value="1"/>
</dbReference>
<dbReference type="Pfam" id="PF02670">
    <property type="entry name" value="DXP_reductoisom"/>
    <property type="match status" value="1"/>
</dbReference>
<feature type="binding site" evidence="9">
    <location>
        <position position="149"/>
    </location>
    <ligand>
        <name>Mn(2+)</name>
        <dbReference type="ChEBI" id="CHEBI:29035"/>
    </ligand>
</feature>
<dbReference type="InterPro" id="IPR036291">
    <property type="entry name" value="NAD(P)-bd_dom_sf"/>
</dbReference>
<feature type="binding site" evidence="9">
    <location>
        <position position="220"/>
    </location>
    <ligand>
        <name>1-deoxy-D-xylulose 5-phosphate</name>
        <dbReference type="ChEBI" id="CHEBI:57792"/>
    </ligand>
</feature>
<dbReference type="GO" id="GO:0030145">
    <property type="term" value="F:manganese ion binding"/>
    <property type="evidence" value="ECO:0007669"/>
    <property type="project" value="TreeGrafter"/>
</dbReference>
<feature type="binding site" evidence="9">
    <location>
        <position position="151"/>
    </location>
    <ligand>
        <name>1-deoxy-D-xylulose 5-phosphate</name>
        <dbReference type="ChEBI" id="CHEBI:57792"/>
    </ligand>
</feature>
<dbReference type="AlphaFoldDB" id="A0A7C0U5G5"/>
<dbReference type="SUPFAM" id="SSF51735">
    <property type="entry name" value="NAD(P)-binding Rossmann-fold domains"/>
    <property type="match status" value="1"/>
</dbReference>
<evidence type="ECO:0000259" key="11">
    <source>
        <dbReference type="Pfam" id="PF08436"/>
    </source>
</evidence>
<proteinExistence type="inferred from homology"/>
<evidence type="ECO:0000259" key="10">
    <source>
        <dbReference type="Pfam" id="PF02670"/>
    </source>
</evidence>
<dbReference type="HAMAP" id="MF_00183">
    <property type="entry name" value="DXP_reductoisom"/>
    <property type="match status" value="1"/>
</dbReference>
<dbReference type="InterPro" id="IPR013644">
    <property type="entry name" value="DXP_reductoisomerase_C"/>
</dbReference>
<reference evidence="13" key="1">
    <citation type="journal article" date="2020" name="mSystems">
        <title>Genome- and Community-Level Interaction Insights into Carbon Utilization and Element Cycling Functions of Hydrothermarchaeota in Hydrothermal Sediment.</title>
        <authorList>
            <person name="Zhou Z."/>
            <person name="Liu Y."/>
            <person name="Xu W."/>
            <person name="Pan J."/>
            <person name="Luo Z.H."/>
            <person name="Li M."/>
        </authorList>
    </citation>
    <scope>NUCLEOTIDE SEQUENCE [LARGE SCALE GENOMIC DNA]</scope>
    <source>
        <strain evidence="13">HyVt-115</strain>
    </source>
</reference>
<evidence type="ECO:0000256" key="1">
    <source>
        <dbReference type="ARBA" id="ARBA00005094"/>
    </source>
</evidence>
<accession>A0A7C0U5G5</accession>
<dbReference type="EC" id="1.1.1.267" evidence="9"/>
<gene>
    <name evidence="9" type="primary">dxr</name>
    <name evidence="13" type="ORF">ENF32_00215</name>
</gene>
<keyword evidence="9" id="KW-0460">Magnesium</keyword>
<feature type="binding site" evidence="9">
    <location>
        <position position="204"/>
    </location>
    <ligand>
        <name>NADPH</name>
        <dbReference type="ChEBI" id="CHEBI:57783"/>
    </ligand>
</feature>
<feature type="binding site" evidence="9">
    <location>
        <position position="216"/>
    </location>
    <ligand>
        <name>1-deoxy-D-xylulose 5-phosphate</name>
        <dbReference type="ChEBI" id="CHEBI:57792"/>
    </ligand>
</feature>
<feature type="binding site" evidence="9">
    <location>
        <position position="211"/>
    </location>
    <ligand>
        <name>1-deoxy-D-xylulose 5-phosphate</name>
        <dbReference type="ChEBI" id="CHEBI:57792"/>
    </ligand>
</feature>
<keyword evidence="3 9" id="KW-0479">Metal-binding</keyword>
<dbReference type="GO" id="GO:0051484">
    <property type="term" value="P:isopentenyl diphosphate biosynthetic process, methylerythritol 4-phosphate pathway involved in terpenoid biosynthetic process"/>
    <property type="evidence" value="ECO:0007669"/>
    <property type="project" value="UniProtKB-ARBA"/>
</dbReference>
<evidence type="ECO:0000256" key="7">
    <source>
        <dbReference type="ARBA" id="ARBA00023229"/>
    </source>
</evidence>
<comment type="cofactor">
    <cofactor evidence="9">
        <name>Mg(2+)</name>
        <dbReference type="ChEBI" id="CHEBI:18420"/>
    </cofactor>
    <cofactor evidence="9">
        <name>Mn(2+)</name>
        <dbReference type="ChEBI" id="CHEBI:29035"/>
    </cofactor>
</comment>
<evidence type="ECO:0000256" key="2">
    <source>
        <dbReference type="ARBA" id="ARBA00006825"/>
    </source>
</evidence>
<dbReference type="InterPro" id="IPR026877">
    <property type="entry name" value="DXPR_C"/>
</dbReference>
<dbReference type="SUPFAM" id="SSF55347">
    <property type="entry name" value="Glyceraldehyde-3-phosphate dehydrogenase-like, C-terminal domain"/>
    <property type="match status" value="1"/>
</dbReference>
<feature type="binding site" evidence="9">
    <location>
        <position position="198"/>
    </location>
    <ligand>
        <name>1-deoxy-D-xylulose 5-phosphate</name>
        <dbReference type="ChEBI" id="CHEBI:57792"/>
    </ligand>
</feature>
<protein>
    <recommendedName>
        <fullName evidence="9">1-deoxy-D-xylulose 5-phosphate reductoisomerase</fullName>
        <shortName evidence="9">DXP reductoisomerase</shortName>
        <ecNumber evidence="9">1.1.1.267</ecNumber>
    </recommendedName>
    <alternativeName>
        <fullName evidence="9">1-deoxyxylulose-5-phosphate reductoisomerase</fullName>
    </alternativeName>
    <alternativeName>
        <fullName evidence="9">2-C-methyl-D-erythritol 4-phosphate synthase</fullName>
    </alternativeName>
</protein>
<comment type="pathway">
    <text evidence="1 9">Isoprenoid biosynthesis; isopentenyl diphosphate biosynthesis via DXP pathway; isopentenyl diphosphate from 1-deoxy-D-xylulose 5-phosphate: step 1/6.</text>
</comment>
<keyword evidence="5 9" id="KW-0560">Oxidoreductase</keyword>
<feature type="binding site" evidence="9">
    <location>
        <position position="123"/>
    </location>
    <ligand>
        <name>NADPH</name>
        <dbReference type="ChEBI" id="CHEBI:57783"/>
    </ligand>
</feature>
<dbReference type="UniPathway" id="UPA00056">
    <property type="reaction ID" value="UER00092"/>
</dbReference>
<feature type="binding site" evidence="9">
    <location>
        <position position="124"/>
    </location>
    <ligand>
        <name>1-deoxy-D-xylulose 5-phosphate</name>
        <dbReference type="ChEBI" id="CHEBI:57792"/>
    </ligand>
</feature>
<evidence type="ECO:0000256" key="4">
    <source>
        <dbReference type="ARBA" id="ARBA00022857"/>
    </source>
</evidence>
<evidence type="ECO:0000313" key="13">
    <source>
        <dbReference type="EMBL" id="HDD52482.1"/>
    </source>
</evidence>
<feature type="binding site" evidence="9">
    <location>
        <position position="125"/>
    </location>
    <ligand>
        <name>NADPH</name>
        <dbReference type="ChEBI" id="CHEBI:57783"/>
    </ligand>
</feature>
<keyword evidence="6 9" id="KW-0464">Manganese</keyword>
<dbReference type="PANTHER" id="PTHR30525:SF0">
    <property type="entry name" value="1-DEOXY-D-XYLULOSE 5-PHOSPHATE REDUCTOISOMERASE, CHLOROPLASTIC"/>
    <property type="match status" value="1"/>
</dbReference>
<sequence>MEGRIGVALLGSTGSIGRQTLEVISLHWQRFRVVALAAWGEHLDLLQKQVKRFSPELVVVAQPARAQSLSVPPGTEVLTGEDGLLEAVAHPQVSTVVAAVVGTAGLSAVYLALKEGKRVALANKETLVAAGEVIMPLVEEGRGELIPVDSEHSALFQCLLGHRRKDVACLWLTASGGPFLNATRDELAQVTPREALAHPVWNMGPKITVDSATLMNKGLEVIEARWLFSMEPSRIKVVVHPQGVVHSLVQFKDGAMLAQMGPPDMRVPIAYALGFPERLESGVEPLDLTRCPALTFQAPDTQRFPLLALAYKSLEMGGTAPAALNAANEVAVEAFLREKIAFPGLSQVVERVLEGWDSVSVDSLDIVKEADREARRRAREVIDQL</sequence>
<dbReference type="InterPro" id="IPR003821">
    <property type="entry name" value="DXP_reductoisomerase"/>
</dbReference>
<dbReference type="PANTHER" id="PTHR30525">
    <property type="entry name" value="1-DEOXY-D-XYLULOSE 5-PHOSPHATE REDUCTOISOMERASE"/>
    <property type="match status" value="1"/>
</dbReference>
<evidence type="ECO:0000259" key="12">
    <source>
        <dbReference type="Pfam" id="PF13288"/>
    </source>
</evidence>
<dbReference type="NCBIfam" id="NF009114">
    <property type="entry name" value="PRK12464.1"/>
    <property type="match status" value="1"/>
</dbReference>
<dbReference type="Pfam" id="PF08436">
    <property type="entry name" value="DXP_redisom_C"/>
    <property type="match status" value="1"/>
</dbReference>
<keyword evidence="4 9" id="KW-0521">NADP</keyword>
<organism evidence="13">
    <name type="scientific">Thermosulfidibacter takaii</name>
    <dbReference type="NCBI Taxonomy" id="412593"/>
    <lineage>
        <taxon>Bacteria</taxon>
        <taxon>Pseudomonadati</taxon>
        <taxon>Thermosulfidibacterota</taxon>
        <taxon>Thermosulfidibacteria</taxon>
        <taxon>Thermosulfidibacterales</taxon>
        <taxon>Thermosulfidibacteraceae</taxon>
    </lineage>
</organism>
<evidence type="ECO:0000256" key="6">
    <source>
        <dbReference type="ARBA" id="ARBA00023211"/>
    </source>
</evidence>
<evidence type="ECO:0000256" key="5">
    <source>
        <dbReference type="ARBA" id="ARBA00023002"/>
    </source>
</evidence>
<feature type="binding site" evidence="9">
    <location>
        <position position="15"/>
    </location>
    <ligand>
        <name>NADPH</name>
        <dbReference type="ChEBI" id="CHEBI:57783"/>
    </ligand>
</feature>
<feature type="binding site" evidence="9">
    <location>
        <position position="217"/>
    </location>
    <ligand>
        <name>1-deoxy-D-xylulose 5-phosphate</name>
        <dbReference type="ChEBI" id="CHEBI:57792"/>
    </ligand>
</feature>
<dbReference type="PIRSF" id="PIRSF006205">
    <property type="entry name" value="Dxp_reductismrs"/>
    <property type="match status" value="1"/>
</dbReference>
<comment type="similarity">
    <text evidence="2 9">Belongs to the DXR family.</text>
</comment>
<feature type="binding site" evidence="9">
    <location>
        <position position="13"/>
    </location>
    <ligand>
        <name>NADPH</name>
        <dbReference type="ChEBI" id="CHEBI:57783"/>
    </ligand>
</feature>
<name>A0A7C0U5G5_9BACT</name>
<comment type="catalytic activity">
    <reaction evidence="8">
        <text>2-C-methyl-D-erythritol 4-phosphate + NADP(+) = 1-deoxy-D-xylulose 5-phosphate + NADPH + H(+)</text>
        <dbReference type="Rhea" id="RHEA:13717"/>
        <dbReference type="ChEBI" id="CHEBI:15378"/>
        <dbReference type="ChEBI" id="CHEBI:57783"/>
        <dbReference type="ChEBI" id="CHEBI:57792"/>
        <dbReference type="ChEBI" id="CHEBI:58262"/>
        <dbReference type="ChEBI" id="CHEBI:58349"/>
        <dbReference type="EC" id="1.1.1.267"/>
    </reaction>
    <physiologicalReaction direction="right-to-left" evidence="8">
        <dbReference type="Rhea" id="RHEA:13719"/>
    </physiologicalReaction>
</comment>
<comment type="caution">
    <text evidence="9">Lacks conserved residue(s) required for the propagation of feature annotation.</text>
</comment>
<feature type="domain" description="1-deoxy-D-xylulose 5-phosphate reductoisomerase C-terminal" evidence="11">
    <location>
        <begin position="145"/>
        <end position="228"/>
    </location>
</feature>
<feature type="domain" description="DXP reductoisomerase C-terminal" evidence="12">
    <location>
        <begin position="260"/>
        <end position="376"/>
    </location>
</feature>
<dbReference type="Gene3D" id="3.40.50.720">
    <property type="entry name" value="NAD(P)-binding Rossmann-like Domain"/>
    <property type="match status" value="1"/>
</dbReference>